<evidence type="ECO:0000256" key="8">
    <source>
        <dbReference type="ARBA" id="ARBA00023136"/>
    </source>
</evidence>
<comment type="function">
    <text evidence="9">Essential subunit of the Sec protein translocation channel SecYEG. Clamps together the 2 halves of SecY. May contact the channel plug during translocation.</text>
</comment>
<keyword evidence="6 9" id="KW-1133">Transmembrane helix</keyword>
<dbReference type="GO" id="GO:0043952">
    <property type="term" value="P:protein transport by the Sec complex"/>
    <property type="evidence" value="ECO:0007669"/>
    <property type="project" value="UniProtKB-UniRule"/>
</dbReference>
<keyword evidence="2 9" id="KW-0813">Transport</keyword>
<dbReference type="EMBL" id="CP026604">
    <property type="protein sequence ID" value="AWB66716.1"/>
    <property type="molecule type" value="Genomic_DNA"/>
</dbReference>
<evidence type="ECO:0000256" key="2">
    <source>
        <dbReference type="ARBA" id="ARBA00022448"/>
    </source>
</evidence>
<dbReference type="Gene3D" id="1.20.5.1030">
    <property type="entry name" value="Preprotein translocase secy subunit"/>
    <property type="match status" value="1"/>
</dbReference>
<dbReference type="InterPro" id="IPR001901">
    <property type="entry name" value="Translocase_SecE/Sec61-g"/>
</dbReference>
<name>A0A2S0VR72_9ALTE</name>
<dbReference type="Proteomes" id="UP000244441">
    <property type="component" value="Chromosome"/>
</dbReference>
<dbReference type="GO" id="GO:0065002">
    <property type="term" value="P:intracellular protein transmembrane transport"/>
    <property type="evidence" value="ECO:0007669"/>
    <property type="project" value="UniProtKB-UniRule"/>
</dbReference>
<dbReference type="GO" id="GO:0006605">
    <property type="term" value="P:protein targeting"/>
    <property type="evidence" value="ECO:0007669"/>
    <property type="project" value="UniProtKB-UniRule"/>
</dbReference>
<reference evidence="10 11" key="1">
    <citation type="submission" date="2018-01" db="EMBL/GenBank/DDBJ databases">
        <title>Genome sequence of a Cantenovulum-like bacteria.</title>
        <authorList>
            <person name="Tan W.R."/>
            <person name="Lau N.-S."/>
            <person name="Go F."/>
            <person name="Amirul A.-A.A."/>
        </authorList>
    </citation>
    <scope>NUCLEOTIDE SEQUENCE [LARGE SCALE GENOMIC DNA]</scope>
    <source>
        <strain evidence="10 11">CCB-QB4</strain>
    </source>
</reference>
<evidence type="ECO:0000256" key="4">
    <source>
        <dbReference type="ARBA" id="ARBA00022692"/>
    </source>
</evidence>
<evidence type="ECO:0000256" key="5">
    <source>
        <dbReference type="ARBA" id="ARBA00022927"/>
    </source>
</evidence>
<keyword evidence="11" id="KW-1185">Reference proteome</keyword>
<comment type="subcellular location">
    <subcellularLocation>
        <location evidence="1">Membrane</location>
    </subcellularLocation>
</comment>
<evidence type="ECO:0000313" key="10">
    <source>
        <dbReference type="EMBL" id="AWB66716.1"/>
    </source>
</evidence>
<dbReference type="InterPro" id="IPR005807">
    <property type="entry name" value="SecE_bac"/>
</dbReference>
<keyword evidence="7 9" id="KW-0811">Translocation</keyword>
<dbReference type="Pfam" id="PF00584">
    <property type="entry name" value="SecE"/>
    <property type="match status" value="1"/>
</dbReference>
<evidence type="ECO:0000256" key="3">
    <source>
        <dbReference type="ARBA" id="ARBA00022475"/>
    </source>
</evidence>
<accession>A0A2S0VR72</accession>
<comment type="subunit">
    <text evidence="9">Component of the Sec protein translocase complex. Heterotrimer consisting of SecY, SecE and SecG subunits. The heterotrimers can form oligomers, although 1 heterotrimer is thought to be able to translocate proteins. Interacts with the ribosome. Interacts with SecDF, and other proteins may be involved. Interacts with SecA.</text>
</comment>
<keyword evidence="4 9" id="KW-0812">Transmembrane</keyword>
<gene>
    <name evidence="9" type="primary">secE</name>
    <name evidence="10" type="ORF">C2869_09875</name>
</gene>
<proteinExistence type="inferred from homology"/>
<evidence type="ECO:0000256" key="6">
    <source>
        <dbReference type="ARBA" id="ARBA00022989"/>
    </source>
</evidence>
<keyword evidence="8 9" id="KW-0472">Membrane</keyword>
<keyword evidence="3 9" id="KW-1003">Cell membrane</keyword>
<feature type="transmembrane region" description="Helical" evidence="9">
    <location>
        <begin position="41"/>
        <end position="59"/>
    </location>
</feature>
<evidence type="ECO:0000256" key="7">
    <source>
        <dbReference type="ARBA" id="ARBA00023010"/>
    </source>
</evidence>
<dbReference type="PROSITE" id="PS01067">
    <property type="entry name" value="SECE_SEC61G"/>
    <property type="match status" value="1"/>
</dbReference>
<sequence>MGVEAENQTNSLDGLKWTVSFAILAAIVAGNIYFAEQISILWRAVAIVVGVGAALFVAGQTAKGQDALVFAKDSRTEVRKVVWPTRQETLQTTVIVIIATLIMSLILWGLDGIMVRVVAFLTGLEL</sequence>
<evidence type="ECO:0000313" key="11">
    <source>
        <dbReference type="Proteomes" id="UP000244441"/>
    </source>
</evidence>
<dbReference type="NCBIfam" id="TIGR00964">
    <property type="entry name" value="secE_bact"/>
    <property type="match status" value="1"/>
</dbReference>
<dbReference type="KEGG" id="cate:C2869_09875"/>
<feature type="transmembrane region" description="Helical" evidence="9">
    <location>
        <begin position="15"/>
        <end position="34"/>
    </location>
</feature>
<dbReference type="AlphaFoldDB" id="A0A2S0VR72"/>
<dbReference type="GO" id="GO:0005886">
    <property type="term" value="C:plasma membrane"/>
    <property type="evidence" value="ECO:0007669"/>
    <property type="project" value="UniProtKB-UniRule"/>
</dbReference>
<evidence type="ECO:0000256" key="1">
    <source>
        <dbReference type="ARBA" id="ARBA00004370"/>
    </source>
</evidence>
<dbReference type="GO" id="GO:0008320">
    <property type="term" value="F:protein transmembrane transporter activity"/>
    <property type="evidence" value="ECO:0007669"/>
    <property type="project" value="UniProtKB-UniRule"/>
</dbReference>
<comment type="caution">
    <text evidence="9">Lacks conserved residue(s) required for the propagation of feature annotation.</text>
</comment>
<dbReference type="HAMAP" id="MF_00422">
    <property type="entry name" value="SecE"/>
    <property type="match status" value="1"/>
</dbReference>
<dbReference type="PANTHER" id="PTHR33910:SF1">
    <property type="entry name" value="PROTEIN TRANSLOCASE SUBUNIT SECE"/>
    <property type="match status" value="1"/>
</dbReference>
<dbReference type="PRINTS" id="PR01650">
    <property type="entry name" value="SECETRNLCASE"/>
</dbReference>
<feature type="transmembrane region" description="Helical" evidence="9">
    <location>
        <begin position="90"/>
        <end position="110"/>
    </location>
</feature>
<dbReference type="PANTHER" id="PTHR33910">
    <property type="entry name" value="PROTEIN TRANSLOCASE SUBUNIT SECE"/>
    <property type="match status" value="1"/>
</dbReference>
<keyword evidence="5 9" id="KW-0653">Protein transport</keyword>
<evidence type="ECO:0000256" key="9">
    <source>
        <dbReference type="HAMAP-Rule" id="MF_00422"/>
    </source>
</evidence>
<comment type="similarity">
    <text evidence="9">Belongs to the SecE/SEC61-gamma family.</text>
</comment>
<dbReference type="InterPro" id="IPR038379">
    <property type="entry name" value="SecE_sf"/>
</dbReference>
<dbReference type="RefSeq" id="WP_108602773.1">
    <property type="nucleotide sequence ID" value="NZ_CP026604.1"/>
</dbReference>
<dbReference type="NCBIfam" id="NF004372">
    <property type="entry name" value="PRK05740.1-2"/>
    <property type="match status" value="1"/>
</dbReference>
<protein>
    <recommendedName>
        <fullName evidence="9">Protein translocase subunit SecE</fullName>
    </recommendedName>
</protein>
<dbReference type="OrthoDB" id="9806365at2"/>
<dbReference type="GO" id="GO:0009306">
    <property type="term" value="P:protein secretion"/>
    <property type="evidence" value="ECO:0007669"/>
    <property type="project" value="UniProtKB-UniRule"/>
</dbReference>
<organism evidence="10 11">
    <name type="scientific">Saccharobesus litoralis</name>
    <dbReference type="NCBI Taxonomy" id="2172099"/>
    <lineage>
        <taxon>Bacteria</taxon>
        <taxon>Pseudomonadati</taxon>
        <taxon>Pseudomonadota</taxon>
        <taxon>Gammaproteobacteria</taxon>
        <taxon>Alteromonadales</taxon>
        <taxon>Alteromonadaceae</taxon>
        <taxon>Saccharobesus</taxon>
    </lineage>
</organism>